<sequence length="190" mass="21344">MADCEDIGNCFGVKNATILAALVEDFSPDFRENAYKTTAVKDKNYLFPVLFPTVVIIIMYLTLPALRRAIFPCCYNKNNYNTNDDRMFLLSRTGSANSSPTPSERSNISTITNQPIVSYPNNAVVPYNEETAQYTVVPMPHMYPHAFGQGYPQISPQNHPQGQPIFFPIPITFYNPALVQNRTNELPAVQ</sequence>
<dbReference type="WBParaSite" id="Csp11.Scaffold629.g13826.t1">
    <property type="protein sequence ID" value="Csp11.Scaffold629.g13826.t1"/>
    <property type="gene ID" value="Csp11.Scaffold629.g13826"/>
</dbReference>
<dbReference type="Proteomes" id="UP000095282">
    <property type="component" value="Unplaced"/>
</dbReference>
<protein>
    <submittedName>
        <fullName evidence="3">Uncharacterized protein</fullName>
    </submittedName>
</protein>
<evidence type="ECO:0000313" key="2">
    <source>
        <dbReference type="Proteomes" id="UP000095282"/>
    </source>
</evidence>
<reference evidence="3" key="1">
    <citation type="submission" date="2016-11" db="UniProtKB">
        <authorList>
            <consortium name="WormBaseParasite"/>
        </authorList>
    </citation>
    <scope>IDENTIFICATION</scope>
</reference>
<dbReference type="eggNOG" id="ENOG502TKHX">
    <property type="taxonomic scope" value="Eukaryota"/>
</dbReference>
<evidence type="ECO:0000256" key="1">
    <source>
        <dbReference type="SAM" id="Phobius"/>
    </source>
</evidence>
<dbReference type="AlphaFoldDB" id="A0A1I7U173"/>
<evidence type="ECO:0000313" key="3">
    <source>
        <dbReference type="WBParaSite" id="Csp11.Scaffold629.g13826.t1"/>
    </source>
</evidence>
<keyword evidence="2" id="KW-1185">Reference proteome</keyword>
<accession>A0A1I7U173</accession>
<name>A0A1I7U173_9PELO</name>
<organism evidence="2 3">
    <name type="scientific">Caenorhabditis tropicalis</name>
    <dbReference type="NCBI Taxonomy" id="1561998"/>
    <lineage>
        <taxon>Eukaryota</taxon>
        <taxon>Metazoa</taxon>
        <taxon>Ecdysozoa</taxon>
        <taxon>Nematoda</taxon>
        <taxon>Chromadorea</taxon>
        <taxon>Rhabditida</taxon>
        <taxon>Rhabditina</taxon>
        <taxon>Rhabditomorpha</taxon>
        <taxon>Rhabditoidea</taxon>
        <taxon>Rhabditidae</taxon>
        <taxon>Peloderinae</taxon>
        <taxon>Caenorhabditis</taxon>
    </lineage>
</organism>
<keyword evidence="1" id="KW-0812">Transmembrane</keyword>
<proteinExistence type="predicted"/>
<keyword evidence="1" id="KW-0472">Membrane</keyword>
<keyword evidence="1" id="KW-1133">Transmembrane helix</keyword>
<feature type="transmembrane region" description="Helical" evidence="1">
    <location>
        <begin position="45"/>
        <end position="63"/>
    </location>
</feature>